<evidence type="ECO:0000313" key="1">
    <source>
        <dbReference type="EMBL" id="KAL3809631.1"/>
    </source>
</evidence>
<proteinExistence type="predicted"/>
<reference evidence="1 2" key="1">
    <citation type="submission" date="2024-10" db="EMBL/GenBank/DDBJ databases">
        <title>Updated reference genomes for cyclostephanoid diatoms.</title>
        <authorList>
            <person name="Roberts W.R."/>
            <person name="Alverson A.J."/>
        </authorList>
    </citation>
    <scope>NUCLEOTIDE SEQUENCE [LARGE SCALE GENOMIC DNA]</scope>
    <source>
        <strain evidence="1 2">AJA228-03</strain>
    </source>
</reference>
<dbReference type="SUPFAM" id="SSF54197">
    <property type="entry name" value="HIT-like"/>
    <property type="match status" value="1"/>
</dbReference>
<comment type="caution">
    <text evidence="1">The sequence shown here is derived from an EMBL/GenBank/DDBJ whole genome shotgun (WGS) entry which is preliminary data.</text>
</comment>
<dbReference type="AlphaFoldDB" id="A0ABD3RDR3"/>
<dbReference type="Proteomes" id="UP001530377">
    <property type="component" value="Unassembled WGS sequence"/>
</dbReference>
<dbReference type="Pfam" id="PF11969">
    <property type="entry name" value="DcpS_C"/>
    <property type="match status" value="1"/>
</dbReference>
<dbReference type="EMBL" id="JALLPB020000391">
    <property type="protein sequence ID" value="KAL3809631.1"/>
    <property type="molecule type" value="Genomic_DNA"/>
</dbReference>
<keyword evidence="2" id="KW-1185">Reference proteome</keyword>
<gene>
    <name evidence="1" type="ORF">ACHAXA_010606</name>
</gene>
<sequence>MPCLGHVLVRETPELYRDVVVPYVKSMIDNGSLSWIRNVIDGTREGERTLVDEADFLINVDTKWRSHPPPLSTPREDWHSHTSVTDLYCLGITKRCGISCIRDLRTEHVSMLKSMERMGLDAIREVYGVAEDQIKVYVHYQPQFYHFHVHFTRLENEVGSSVERGHLVSDIVQNLEMDDMYYATRTVTYKLQRGSTLLSLIEDHRSRDVTVRG</sequence>
<dbReference type="PANTHER" id="PTHR12978">
    <property type="entry name" value="HISTIDINE TRIAD HIT PROTEIN MEMBER"/>
    <property type="match status" value="1"/>
</dbReference>
<organism evidence="1 2">
    <name type="scientific">Cyclostephanos tholiformis</name>
    <dbReference type="NCBI Taxonomy" id="382380"/>
    <lineage>
        <taxon>Eukaryota</taxon>
        <taxon>Sar</taxon>
        <taxon>Stramenopiles</taxon>
        <taxon>Ochrophyta</taxon>
        <taxon>Bacillariophyta</taxon>
        <taxon>Coscinodiscophyceae</taxon>
        <taxon>Thalassiosirophycidae</taxon>
        <taxon>Stephanodiscales</taxon>
        <taxon>Stephanodiscaceae</taxon>
        <taxon>Cyclostephanos</taxon>
    </lineage>
</organism>
<dbReference type="InterPro" id="IPR036265">
    <property type="entry name" value="HIT-like_sf"/>
</dbReference>
<evidence type="ECO:0008006" key="3">
    <source>
        <dbReference type="Google" id="ProtNLM"/>
    </source>
</evidence>
<dbReference type="Gene3D" id="3.30.428.10">
    <property type="entry name" value="HIT-like"/>
    <property type="match status" value="1"/>
</dbReference>
<name>A0ABD3RDR3_9STRA</name>
<evidence type="ECO:0000313" key="2">
    <source>
        <dbReference type="Proteomes" id="UP001530377"/>
    </source>
</evidence>
<protein>
    <recommendedName>
        <fullName evidence="3">Scavenger mRNA decapping enzyme</fullName>
    </recommendedName>
</protein>
<dbReference type="InterPro" id="IPR008594">
    <property type="entry name" value="DcpS/DCS2"/>
</dbReference>
<dbReference type="PANTHER" id="PTHR12978:SF0">
    <property type="entry name" value="M7GPPPX DIPHOSPHATASE"/>
    <property type="match status" value="1"/>
</dbReference>
<accession>A0ABD3RDR3</accession>